<accession>A0AAE0JIE9</accession>
<keyword evidence="2" id="KW-1185">Reference proteome</keyword>
<evidence type="ECO:0000313" key="1">
    <source>
        <dbReference type="EMBL" id="KAK3348448.1"/>
    </source>
</evidence>
<dbReference type="Proteomes" id="UP001278500">
    <property type="component" value="Unassembled WGS sequence"/>
</dbReference>
<name>A0AAE0JIE9_9PEZI</name>
<organism evidence="1 2">
    <name type="scientific">Neurospora tetraspora</name>
    <dbReference type="NCBI Taxonomy" id="94610"/>
    <lineage>
        <taxon>Eukaryota</taxon>
        <taxon>Fungi</taxon>
        <taxon>Dikarya</taxon>
        <taxon>Ascomycota</taxon>
        <taxon>Pezizomycotina</taxon>
        <taxon>Sordariomycetes</taxon>
        <taxon>Sordariomycetidae</taxon>
        <taxon>Sordariales</taxon>
        <taxon>Sordariaceae</taxon>
        <taxon>Neurospora</taxon>
    </lineage>
</organism>
<reference evidence="1" key="2">
    <citation type="submission" date="2023-06" db="EMBL/GenBank/DDBJ databases">
        <authorList>
            <consortium name="Lawrence Berkeley National Laboratory"/>
            <person name="Haridas S."/>
            <person name="Hensen N."/>
            <person name="Bonometti L."/>
            <person name="Westerberg I."/>
            <person name="Brannstrom I.O."/>
            <person name="Guillou S."/>
            <person name="Cros-Aarteil S."/>
            <person name="Calhoun S."/>
            <person name="Kuo A."/>
            <person name="Mondo S."/>
            <person name="Pangilinan J."/>
            <person name="Riley R."/>
            <person name="Labutti K."/>
            <person name="Andreopoulos B."/>
            <person name="Lipzen A."/>
            <person name="Chen C."/>
            <person name="Yanf M."/>
            <person name="Daum C."/>
            <person name="Ng V."/>
            <person name="Clum A."/>
            <person name="Steindorff A."/>
            <person name="Ohm R."/>
            <person name="Martin F."/>
            <person name="Silar P."/>
            <person name="Natvig D."/>
            <person name="Lalanne C."/>
            <person name="Gautier V."/>
            <person name="Ament-Velasquez S.L."/>
            <person name="Kruys A."/>
            <person name="Hutchinson M.I."/>
            <person name="Powell A.J."/>
            <person name="Barry K."/>
            <person name="Miller A.N."/>
            <person name="Grigoriev I.V."/>
            <person name="Debuchy R."/>
            <person name="Gladieux P."/>
            <person name="Thoren M.H."/>
            <person name="Johannesson H."/>
        </authorList>
    </citation>
    <scope>NUCLEOTIDE SEQUENCE</scope>
    <source>
        <strain evidence="1">CBS 560.94</strain>
    </source>
</reference>
<reference evidence="1" key="1">
    <citation type="journal article" date="2023" name="Mol. Phylogenet. Evol.">
        <title>Genome-scale phylogeny and comparative genomics of the fungal order Sordariales.</title>
        <authorList>
            <person name="Hensen N."/>
            <person name="Bonometti L."/>
            <person name="Westerberg I."/>
            <person name="Brannstrom I.O."/>
            <person name="Guillou S."/>
            <person name="Cros-Aarteil S."/>
            <person name="Calhoun S."/>
            <person name="Haridas S."/>
            <person name="Kuo A."/>
            <person name="Mondo S."/>
            <person name="Pangilinan J."/>
            <person name="Riley R."/>
            <person name="LaButti K."/>
            <person name="Andreopoulos B."/>
            <person name="Lipzen A."/>
            <person name="Chen C."/>
            <person name="Yan M."/>
            <person name="Daum C."/>
            <person name="Ng V."/>
            <person name="Clum A."/>
            <person name="Steindorff A."/>
            <person name="Ohm R.A."/>
            <person name="Martin F."/>
            <person name="Silar P."/>
            <person name="Natvig D.O."/>
            <person name="Lalanne C."/>
            <person name="Gautier V."/>
            <person name="Ament-Velasquez S.L."/>
            <person name="Kruys A."/>
            <person name="Hutchinson M.I."/>
            <person name="Powell A.J."/>
            <person name="Barry K."/>
            <person name="Miller A.N."/>
            <person name="Grigoriev I.V."/>
            <person name="Debuchy R."/>
            <person name="Gladieux P."/>
            <person name="Hiltunen Thoren M."/>
            <person name="Johannesson H."/>
        </authorList>
    </citation>
    <scope>NUCLEOTIDE SEQUENCE</scope>
    <source>
        <strain evidence="1">CBS 560.94</strain>
    </source>
</reference>
<evidence type="ECO:0000313" key="2">
    <source>
        <dbReference type="Proteomes" id="UP001278500"/>
    </source>
</evidence>
<dbReference type="RefSeq" id="XP_062683530.1">
    <property type="nucleotide sequence ID" value="XM_062829566.1"/>
</dbReference>
<gene>
    <name evidence="1" type="ORF">B0H65DRAFT_548223</name>
</gene>
<protein>
    <submittedName>
        <fullName evidence="1">Uncharacterized protein</fullName>
    </submittedName>
</protein>
<comment type="caution">
    <text evidence="1">The sequence shown here is derived from an EMBL/GenBank/DDBJ whole genome shotgun (WGS) entry which is preliminary data.</text>
</comment>
<proteinExistence type="predicted"/>
<dbReference type="AlphaFoldDB" id="A0AAE0JIE9"/>
<dbReference type="GeneID" id="87866720"/>
<dbReference type="EMBL" id="JAUEPP010000003">
    <property type="protein sequence ID" value="KAK3348448.1"/>
    <property type="molecule type" value="Genomic_DNA"/>
</dbReference>
<sequence>MDDGSSGHGVSSRDKFLVQGLSSVGYLPPLPVNLSFRVPPVSRLTSIPSYSPRRSSPSHSGSKHGFVALLHVRQLCFQLLADVMGGHGPWEYRIKCCCTTKPRAQFSFLVPSRRPSSPVPRACLPRSLATSPSGWKEDKGVDLRCNNFHVKLCLELYLMAGERVMVCNSAFNISNSALLVVLIYHEAQGLYTGWCSVKVGMGWRLEFRYGDLCGQRLSSSLRDARLWAASIAASTPH</sequence>